<keyword evidence="1" id="KW-0547">Nucleotide-binding</keyword>
<dbReference type="InterPro" id="IPR036388">
    <property type="entry name" value="WH-like_DNA-bd_sf"/>
</dbReference>
<protein>
    <submittedName>
        <fullName evidence="4">Sigma-54 interaction domain-containing protein</fullName>
    </submittedName>
</protein>
<organism evidence="4 5">
    <name type="scientific">Halalkalibacter alkalisediminis</name>
    <dbReference type="NCBI Taxonomy" id="935616"/>
    <lineage>
        <taxon>Bacteria</taxon>
        <taxon>Bacillati</taxon>
        <taxon>Bacillota</taxon>
        <taxon>Bacilli</taxon>
        <taxon>Bacillales</taxon>
        <taxon>Bacillaceae</taxon>
        <taxon>Halalkalibacter</taxon>
    </lineage>
</organism>
<reference evidence="4 5" key="1">
    <citation type="submission" date="2024-09" db="EMBL/GenBank/DDBJ databases">
        <authorList>
            <person name="Sun Q."/>
            <person name="Mori K."/>
        </authorList>
    </citation>
    <scope>NUCLEOTIDE SEQUENCE [LARGE SCALE GENOMIC DNA]</scope>
    <source>
        <strain evidence="4 5">NCAIM B.02301</strain>
    </source>
</reference>
<dbReference type="PANTHER" id="PTHR32071">
    <property type="entry name" value="TRANSCRIPTIONAL REGULATORY PROTEIN"/>
    <property type="match status" value="1"/>
</dbReference>
<accession>A0ABV6NFK2</accession>
<dbReference type="Gene3D" id="3.30.450.20">
    <property type="entry name" value="PAS domain"/>
    <property type="match status" value="1"/>
</dbReference>
<dbReference type="InterPro" id="IPR025662">
    <property type="entry name" value="Sigma_54_int_dom_ATP-bd_1"/>
</dbReference>
<dbReference type="Pfam" id="PF00158">
    <property type="entry name" value="Sigma54_activat"/>
    <property type="match status" value="1"/>
</dbReference>
<dbReference type="PROSITE" id="PS00676">
    <property type="entry name" value="SIGMA54_INTERACT_2"/>
    <property type="match status" value="1"/>
</dbReference>
<feature type="domain" description="Sigma-54 factor interaction" evidence="3">
    <location>
        <begin position="334"/>
        <end position="560"/>
    </location>
</feature>
<dbReference type="InterPro" id="IPR035965">
    <property type="entry name" value="PAS-like_dom_sf"/>
</dbReference>
<dbReference type="SUPFAM" id="SSF52540">
    <property type="entry name" value="P-loop containing nucleoside triphosphate hydrolases"/>
    <property type="match status" value="1"/>
</dbReference>
<dbReference type="InterPro" id="IPR027417">
    <property type="entry name" value="P-loop_NTPase"/>
</dbReference>
<dbReference type="PROSITE" id="PS50045">
    <property type="entry name" value="SIGMA54_INTERACT_4"/>
    <property type="match status" value="1"/>
</dbReference>
<dbReference type="SMART" id="SM00382">
    <property type="entry name" value="AAA"/>
    <property type="match status" value="1"/>
</dbReference>
<gene>
    <name evidence="4" type="ORF">ACFFH4_10425</name>
</gene>
<dbReference type="CDD" id="cd00009">
    <property type="entry name" value="AAA"/>
    <property type="match status" value="1"/>
</dbReference>
<name>A0ABV6NFK2_9BACI</name>
<comment type="caution">
    <text evidence="4">The sequence shown here is derived from an EMBL/GenBank/DDBJ whole genome shotgun (WGS) entry which is preliminary data.</text>
</comment>
<dbReference type="InterPro" id="IPR013668">
    <property type="entry name" value="RNase_R_HTH_12"/>
</dbReference>
<evidence type="ECO:0000256" key="1">
    <source>
        <dbReference type="ARBA" id="ARBA00022741"/>
    </source>
</evidence>
<dbReference type="PANTHER" id="PTHR32071:SF57">
    <property type="entry name" value="C4-DICARBOXYLATE TRANSPORT TRANSCRIPTIONAL REGULATORY PROTEIN DCTD"/>
    <property type="match status" value="1"/>
</dbReference>
<dbReference type="PROSITE" id="PS00675">
    <property type="entry name" value="SIGMA54_INTERACT_1"/>
    <property type="match status" value="1"/>
</dbReference>
<sequence length="691" mass="78133">MRQKEIVLIAGSNETRDALSEQLHELIGDFILIKSYAVDDDSLPLFTDQLILLSSNQIKREVVEYIGEGCSVIIAKRIINFSSIETLFLIPEGESVLYVNDFPETVDEALASVDKFGVHHLNFIPYDPSKLPNPAIKIAVTPGELDLVPDTIETVINLGPRLIDMSTMIMILTRFSILESKLEAVSDRYLHTITRLSQKLRLATSEANRTTDHLKTVVDGVDDGILAIKQGNVTVINEVAEKILGLGRGQALNRRVGQSIKDQELLYFISNTDRDDDLLNIKDQEILVHKFWIEPDQTIVLTLKNVSEERKVEQRIRRDLKKKGHLAKYTFDQIIGEHPELKATKATAQKLAKTDLTILIEGESGTGKELFASSIHVASNRSKGPFLAVNFSALPEDLVESELFGYEEGAFTGAKKGGKKGLFEQANGGTIFLDEIGDISLKVQARLLRVLQERELLRIGGEHIIPIDVRIVAATNKNLLTLIEDGEFREDLYHRLKVLFLHLPELRNRYSDIRLLVRHFLHEQGLGHVKVEKDVIDILEQYPWYGNIRELKNTIDYMLAVSEGSCLTVDTIPDDRFFQRKPSTAHIKLGNEVMEKDNESDNLTKEELQANPELLFILRALQSLQQKGEGASRKKVSDLSKLQFHYELTEQQVRHRLELLEEQGYIKKRRGRFGTKIMPKGEAVLRSTPTA</sequence>
<dbReference type="InterPro" id="IPR058031">
    <property type="entry name" value="AAA_lid_NorR"/>
</dbReference>
<dbReference type="InterPro" id="IPR025943">
    <property type="entry name" value="Sigma_54_int_dom_ATP-bd_2"/>
</dbReference>
<dbReference type="Gene3D" id="1.10.8.60">
    <property type="match status" value="1"/>
</dbReference>
<evidence type="ECO:0000259" key="3">
    <source>
        <dbReference type="PROSITE" id="PS50045"/>
    </source>
</evidence>
<keyword evidence="5" id="KW-1185">Reference proteome</keyword>
<evidence type="ECO:0000313" key="5">
    <source>
        <dbReference type="Proteomes" id="UP001589833"/>
    </source>
</evidence>
<keyword evidence="2" id="KW-0067">ATP-binding</keyword>
<dbReference type="Gene3D" id="3.40.50.300">
    <property type="entry name" value="P-loop containing nucleotide triphosphate hydrolases"/>
    <property type="match status" value="1"/>
</dbReference>
<evidence type="ECO:0000256" key="2">
    <source>
        <dbReference type="ARBA" id="ARBA00022840"/>
    </source>
</evidence>
<dbReference type="InterPro" id="IPR003593">
    <property type="entry name" value="AAA+_ATPase"/>
</dbReference>
<dbReference type="Pfam" id="PF25601">
    <property type="entry name" value="AAA_lid_14"/>
    <property type="match status" value="1"/>
</dbReference>
<dbReference type="SUPFAM" id="SSF55785">
    <property type="entry name" value="PYP-like sensor domain (PAS domain)"/>
    <property type="match status" value="1"/>
</dbReference>
<dbReference type="Gene3D" id="1.10.10.10">
    <property type="entry name" value="Winged helix-like DNA-binding domain superfamily/Winged helix DNA-binding domain"/>
    <property type="match status" value="1"/>
</dbReference>
<proteinExistence type="predicted"/>
<dbReference type="Proteomes" id="UP001589833">
    <property type="component" value="Unassembled WGS sequence"/>
</dbReference>
<dbReference type="EMBL" id="JBHLTR010000013">
    <property type="protein sequence ID" value="MFC0559464.1"/>
    <property type="molecule type" value="Genomic_DNA"/>
</dbReference>
<evidence type="ECO:0000313" key="4">
    <source>
        <dbReference type="EMBL" id="MFC0559464.1"/>
    </source>
</evidence>
<dbReference type="InterPro" id="IPR002078">
    <property type="entry name" value="Sigma_54_int"/>
</dbReference>
<dbReference type="Pfam" id="PF08461">
    <property type="entry name" value="WHD_RNase_R"/>
    <property type="match status" value="1"/>
</dbReference>